<evidence type="ECO:0000313" key="4">
    <source>
        <dbReference type="WBParaSite" id="GPUH_0000415001-mRNA-1"/>
    </source>
</evidence>
<reference evidence="4" key="1">
    <citation type="submission" date="2016-06" db="UniProtKB">
        <authorList>
            <consortium name="WormBaseParasite"/>
        </authorList>
    </citation>
    <scope>IDENTIFICATION</scope>
</reference>
<feature type="transmembrane region" description="Helical" evidence="1">
    <location>
        <begin position="79"/>
        <end position="100"/>
    </location>
</feature>
<organism evidence="4">
    <name type="scientific">Gongylonema pulchrum</name>
    <dbReference type="NCBI Taxonomy" id="637853"/>
    <lineage>
        <taxon>Eukaryota</taxon>
        <taxon>Metazoa</taxon>
        <taxon>Ecdysozoa</taxon>
        <taxon>Nematoda</taxon>
        <taxon>Chromadorea</taxon>
        <taxon>Rhabditida</taxon>
        <taxon>Spirurina</taxon>
        <taxon>Spiruromorpha</taxon>
        <taxon>Spiruroidea</taxon>
        <taxon>Gongylonematidae</taxon>
        <taxon>Gongylonema</taxon>
    </lineage>
</organism>
<proteinExistence type="predicted"/>
<accession>A0A183D602</accession>
<sequence>MGTSESGPLLVQDGDSDSCTASEFSLGTAVEDEGFELFSQSVTSGDTNKSLLTSSSFSPYRRSVSPDTMLQGASSTSSLTVSLAFVPLAKKFLTFIFVIYGRRAEKLYDLARK</sequence>
<name>A0A183D602_9BILA</name>
<evidence type="ECO:0000313" key="3">
    <source>
        <dbReference type="Proteomes" id="UP000271098"/>
    </source>
</evidence>
<dbReference type="WBParaSite" id="GPUH_0000415001-mRNA-1">
    <property type="protein sequence ID" value="GPUH_0000415001-mRNA-1"/>
    <property type="gene ID" value="GPUH_0000415001"/>
</dbReference>
<keyword evidence="1" id="KW-0812">Transmembrane</keyword>
<evidence type="ECO:0000256" key="1">
    <source>
        <dbReference type="SAM" id="Phobius"/>
    </source>
</evidence>
<reference evidence="2 3" key="2">
    <citation type="submission" date="2018-11" db="EMBL/GenBank/DDBJ databases">
        <authorList>
            <consortium name="Pathogen Informatics"/>
        </authorList>
    </citation>
    <scope>NUCLEOTIDE SEQUENCE [LARGE SCALE GENOMIC DNA]</scope>
</reference>
<dbReference type="AlphaFoldDB" id="A0A183D602"/>
<evidence type="ECO:0000313" key="2">
    <source>
        <dbReference type="EMBL" id="VDK42787.1"/>
    </source>
</evidence>
<gene>
    <name evidence="2" type="ORF">GPUH_LOCUS4143</name>
</gene>
<keyword evidence="3" id="KW-1185">Reference proteome</keyword>
<dbReference type="EMBL" id="UYRT01007562">
    <property type="protein sequence ID" value="VDK42787.1"/>
    <property type="molecule type" value="Genomic_DNA"/>
</dbReference>
<keyword evidence="1" id="KW-1133">Transmembrane helix</keyword>
<keyword evidence="1" id="KW-0472">Membrane</keyword>
<dbReference type="Proteomes" id="UP000271098">
    <property type="component" value="Unassembled WGS sequence"/>
</dbReference>
<protein>
    <submittedName>
        <fullName evidence="2 4">Uncharacterized protein</fullName>
    </submittedName>
</protein>